<organism evidence="2">
    <name type="scientific">marine sediment metagenome</name>
    <dbReference type="NCBI Taxonomy" id="412755"/>
    <lineage>
        <taxon>unclassified sequences</taxon>
        <taxon>metagenomes</taxon>
        <taxon>ecological metagenomes</taxon>
    </lineage>
</organism>
<evidence type="ECO:0000259" key="1">
    <source>
        <dbReference type="PROSITE" id="PS50943"/>
    </source>
</evidence>
<protein>
    <recommendedName>
        <fullName evidence="1">HTH cro/C1-type domain-containing protein</fullName>
    </recommendedName>
</protein>
<dbReference type="InterPro" id="IPR001387">
    <property type="entry name" value="Cro/C1-type_HTH"/>
</dbReference>
<dbReference type="InterPro" id="IPR010982">
    <property type="entry name" value="Lambda_DNA-bd_dom_sf"/>
</dbReference>
<dbReference type="GO" id="GO:0003677">
    <property type="term" value="F:DNA binding"/>
    <property type="evidence" value="ECO:0007669"/>
    <property type="project" value="InterPro"/>
</dbReference>
<name>A0A0F9FY63_9ZZZZ</name>
<dbReference type="SUPFAM" id="SSF47413">
    <property type="entry name" value="lambda repressor-like DNA-binding domains"/>
    <property type="match status" value="1"/>
</dbReference>
<dbReference type="AlphaFoldDB" id="A0A0F9FY63"/>
<comment type="caution">
    <text evidence="2">The sequence shown here is derived from an EMBL/GenBank/DDBJ whole genome shotgun (WGS) entry which is preliminary data.</text>
</comment>
<proteinExistence type="predicted"/>
<dbReference type="EMBL" id="LAZR01028541">
    <property type="protein sequence ID" value="KKL62275.1"/>
    <property type="molecule type" value="Genomic_DNA"/>
</dbReference>
<dbReference type="PROSITE" id="PS50943">
    <property type="entry name" value="HTH_CROC1"/>
    <property type="match status" value="1"/>
</dbReference>
<reference evidence="2" key="1">
    <citation type="journal article" date="2015" name="Nature">
        <title>Complex archaea that bridge the gap between prokaryotes and eukaryotes.</title>
        <authorList>
            <person name="Spang A."/>
            <person name="Saw J.H."/>
            <person name="Jorgensen S.L."/>
            <person name="Zaremba-Niedzwiedzka K."/>
            <person name="Martijn J."/>
            <person name="Lind A.E."/>
            <person name="van Eijk R."/>
            <person name="Schleper C."/>
            <person name="Guy L."/>
            <person name="Ettema T.J."/>
        </authorList>
    </citation>
    <scope>NUCLEOTIDE SEQUENCE</scope>
</reference>
<dbReference type="EMBL" id="LAZR01013433">
    <property type="protein sequence ID" value="KKM21978.1"/>
    <property type="molecule type" value="Genomic_DNA"/>
</dbReference>
<evidence type="ECO:0000313" key="3">
    <source>
        <dbReference type="EMBL" id="KKM21978.1"/>
    </source>
</evidence>
<accession>A0A0F9FY63</accession>
<sequence length="74" mass="8031">MGKLTIHLIAKKLNISTGALSDILSGQLGLTWAMCKKLAAITGTSPRFWEQASPAQIQAAFKRFKKLKSKSEGL</sequence>
<evidence type="ECO:0000313" key="2">
    <source>
        <dbReference type="EMBL" id="KKL62275.1"/>
    </source>
</evidence>
<feature type="domain" description="HTH cro/C1-type" evidence="1">
    <location>
        <begin position="3"/>
        <end position="49"/>
    </location>
</feature>
<dbReference type="Gene3D" id="1.10.260.40">
    <property type="entry name" value="lambda repressor-like DNA-binding domains"/>
    <property type="match status" value="1"/>
</dbReference>
<gene>
    <name evidence="3" type="ORF">LCGC14_1630020</name>
    <name evidence="2" type="ORF">LCGC14_2186830</name>
</gene>